<reference evidence="1" key="2">
    <citation type="submission" date="2020-11" db="EMBL/GenBank/DDBJ databases">
        <authorList>
            <person name="McCartney M.A."/>
            <person name="Auch B."/>
            <person name="Kono T."/>
            <person name="Mallez S."/>
            <person name="Becker A."/>
            <person name="Gohl D.M."/>
            <person name="Silverstein K.A.T."/>
            <person name="Koren S."/>
            <person name="Bechman K.B."/>
            <person name="Herman A."/>
            <person name="Abrahante J.E."/>
            <person name="Garbe J."/>
        </authorList>
    </citation>
    <scope>NUCLEOTIDE SEQUENCE</scope>
    <source>
        <strain evidence="1">Duluth1</strain>
        <tissue evidence="1">Whole animal</tissue>
    </source>
</reference>
<reference evidence="1" key="1">
    <citation type="journal article" date="2019" name="bioRxiv">
        <title>The Genome of the Zebra Mussel, Dreissena polymorpha: A Resource for Invasive Species Research.</title>
        <authorList>
            <person name="McCartney M.A."/>
            <person name="Auch B."/>
            <person name="Kono T."/>
            <person name="Mallez S."/>
            <person name="Zhang Y."/>
            <person name="Obille A."/>
            <person name="Becker A."/>
            <person name="Abrahante J.E."/>
            <person name="Garbe J."/>
            <person name="Badalamenti J.P."/>
            <person name="Herman A."/>
            <person name="Mangelson H."/>
            <person name="Liachko I."/>
            <person name="Sullivan S."/>
            <person name="Sone E.D."/>
            <person name="Koren S."/>
            <person name="Silverstein K.A.T."/>
            <person name="Beckman K.B."/>
            <person name="Gohl D.M."/>
        </authorList>
    </citation>
    <scope>NUCLEOTIDE SEQUENCE</scope>
    <source>
        <strain evidence="1">Duluth1</strain>
        <tissue evidence="1">Whole animal</tissue>
    </source>
</reference>
<dbReference type="EMBL" id="JAIWYP010000003">
    <property type="protein sequence ID" value="KAH3851736.1"/>
    <property type="molecule type" value="Genomic_DNA"/>
</dbReference>
<dbReference type="Proteomes" id="UP000828390">
    <property type="component" value="Unassembled WGS sequence"/>
</dbReference>
<dbReference type="InterPro" id="IPR008042">
    <property type="entry name" value="Retrotrans_Pao"/>
</dbReference>
<proteinExistence type="predicted"/>
<gene>
    <name evidence="1" type="ORF">DPMN_094220</name>
</gene>
<evidence type="ECO:0000313" key="1">
    <source>
        <dbReference type="EMBL" id="KAH3851736.1"/>
    </source>
</evidence>
<name>A0A9D4L543_DREPO</name>
<dbReference type="Pfam" id="PF05380">
    <property type="entry name" value="Peptidase_A17"/>
    <property type="match status" value="1"/>
</dbReference>
<accession>A0A9D4L543</accession>
<evidence type="ECO:0000313" key="2">
    <source>
        <dbReference type="Proteomes" id="UP000828390"/>
    </source>
</evidence>
<sequence length="65" mass="7647">MSFIHREIPTLHKLTKQDILRYSSQIYDLLGLSSLATVRAKLLLQKLWRDKVDWDVPLPLDVQET</sequence>
<protein>
    <submittedName>
        <fullName evidence="1">Uncharacterized protein</fullName>
    </submittedName>
</protein>
<dbReference type="AlphaFoldDB" id="A0A9D4L543"/>
<comment type="caution">
    <text evidence="1">The sequence shown here is derived from an EMBL/GenBank/DDBJ whole genome shotgun (WGS) entry which is preliminary data.</text>
</comment>
<keyword evidence="2" id="KW-1185">Reference proteome</keyword>
<organism evidence="1 2">
    <name type="scientific">Dreissena polymorpha</name>
    <name type="common">Zebra mussel</name>
    <name type="synonym">Mytilus polymorpha</name>
    <dbReference type="NCBI Taxonomy" id="45954"/>
    <lineage>
        <taxon>Eukaryota</taxon>
        <taxon>Metazoa</taxon>
        <taxon>Spiralia</taxon>
        <taxon>Lophotrochozoa</taxon>
        <taxon>Mollusca</taxon>
        <taxon>Bivalvia</taxon>
        <taxon>Autobranchia</taxon>
        <taxon>Heteroconchia</taxon>
        <taxon>Euheterodonta</taxon>
        <taxon>Imparidentia</taxon>
        <taxon>Neoheterodontei</taxon>
        <taxon>Myida</taxon>
        <taxon>Dreissenoidea</taxon>
        <taxon>Dreissenidae</taxon>
        <taxon>Dreissena</taxon>
    </lineage>
</organism>